<feature type="signal peptide" evidence="1">
    <location>
        <begin position="1"/>
        <end position="22"/>
    </location>
</feature>
<keyword evidence="1" id="KW-0732">Signal</keyword>
<evidence type="ECO:0000256" key="1">
    <source>
        <dbReference type="SAM" id="SignalP"/>
    </source>
</evidence>
<dbReference type="EMBL" id="FUKI01000119">
    <property type="protein sequence ID" value="SJM93327.1"/>
    <property type="molecule type" value="Genomic_DNA"/>
</dbReference>
<dbReference type="AlphaFoldDB" id="A0A1R4HAW4"/>
<organism evidence="2 3">
    <name type="scientific">Crenothrix polyspora</name>
    <dbReference type="NCBI Taxonomy" id="360316"/>
    <lineage>
        <taxon>Bacteria</taxon>
        <taxon>Pseudomonadati</taxon>
        <taxon>Pseudomonadota</taxon>
        <taxon>Gammaproteobacteria</taxon>
        <taxon>Methylococcales</taxon>
        <taxon>Crenotrichaceae</taxon>
        <taxon>Crenothrix</taxon>
    </lineage>
</organism>
<dbReference type="Proteomes" id="UP000195667">
    <property type="component" value="Unassembled WGS sequence"/>
</dbReference>
<protein>
    <submittedName>
        <fullName evidence="2">Uncharacterized protein</fullName>
    </submittedName>
</protein>
<gene>
    <name evidence="2" type="ORF">CRENPOLYSF1_430037</name>
</gene>
<dbReference type="RefSeq" id="WP_087143784.1">
    <property type="nucleotide sequence ID" value="NZ_FUKI01000119.1"/>
</dbReference>
<feature type="chain" id="PRO_5012300435" evidence="1">
    <location>
        <begin position="23"/>
        <end position="226"/>
    </location>
</feature>
<keyword evidence="3" id="KW-1185">Reference proteome</keyword>
<accession>A0A1R4HAW4</accession>
<sequence length="226" mass="24297">MNIWTKLSGGLILLAGSTVSYATVIDFQNIVTPVSVCANVATTLSTQGYSFTGNPATVDSNNLYICHPNVIQHNPTFALINGRERSILTMTKDGGAAFTLQSFFAGGRTRHLLPNLSVQTPYSPAQSIDILGNLIGGISVSHTVTLDSAAPYDWAKYILPASFTNLLSVTLTAQGGLYPEFLIDDIVVTKSVPETRLITLFLIGLAGLFLSQKWASRVMPDKKQMA</sequence>
<evidence type="ECO:0000313" key="2">
    <source>
        <dbReference type="EMBL" id="SJM93327.1"/>
    </source>
</evidence>
<name>A0A1R4HAW4_9GAMM</name>
<reference evidence="3" key="1">
    <citation type="submission" date="2017-02" db="EMBL/GenBank/DDBJ databases">
        <authorList>
            <person name="Daims H."/>
        </authorList>
    </citation>
    <scope>NUCLEOTIDE SEQUENCE [LARGE SCALE GENOMIC DNA]</scope>
</reference>
<proteinExistence type="predicted"/>
<evidence type="ECO:0000313" key="3">
    <source>
        <dbReference type="Proteomes" id="UP000195667"/>
    </source>
</evidence>